<keyword evidence="5" id="KW-0028">Amino-acid biosynthesis</keyword>
<dbReference type="InterPro" id="IPR023193">
    <property type="entry name" value="EPSP_synthase_CS"/>
</dbReference>
<evidence type="ECO:0000313" key="10">
    <source>
        <dbReference type="EMBL" id="KGA14649.1"/>
    </source>
</evidence>
<keyword evidence="7" id="KW-0057">Aromatic amino acid biosynthesis</keyword>
<feature type="domain" description="Enolpyruvate transferase" evidence="9">
    <location>
        <begin position="14"/>
        <end position="425"/>
    </location>
</feature>
<dbReference type="PROSITE" id="PS00885">
    <property type="entry name" value="EPSP_SYNTHASE_2"/>
    <property type="match status" value="1"/>
</dbReference>
<dbReference type="InterPro" id="IPR001986">
    <property type="entry name" value="Enolpyruvate_Tfrase_dom"/>
</dbReference>
<dbReference type="FunFam" id="3.65.10.10:FF:000010">
    <property type="entry name" value="3-phosphoshikimate 1-carboxyvinyltransferase"/>
    <property type="match status" value="1"/>
</dbReference>
<dbReference type="PANTHER" id="PTHR21090:SF5">
    <property type="entry name" value="PENTAFUNCTIONAL AROM POLYPEPTIDE"/>
    <property type="match status" value="1"/>
</dbReference>
<accession>A0A094PY18</accession>
<evidence type="ECO:0000256" key="5">
    <source>
        <dbReference type="ARBA" id="ARBA00022605"/>
    </source>
</evidence>
<evidence type="ECO:0000256" key="6">
    <source>
        <dbReference type="ARBA" id="ARBA00022679"/>
    </source>
</evidence>
<sequence>MTNNAHWPAIYRGATPVDISVVIPGSKSVTNRALILAAQANSPSTLRRPLVSRDSELMMAGLKALGVGVEEKTVSVNGLDELQWIVTPAPLKGGVKIDVGNAGTVMRFLPPLAALATGEVTFDGDPRSYERPLGPVIKALEELGVSVDHDNRYSLPLTLRGTGSIPGGALTIDASASSQFLSALLLVAPSFDKGIVAKHQGGLLPSMPHIEMTVEMLRDFGATVDLASANQSWSVKQGALHGKDLVIEPDLSNAAPFLSLAMVCGGSVTIADWPKATTQPGDQLRSILTAMGATVSFSDAGLTLKGNGTIHGIDIDLHDVGELTPSIAALAALADSPSHLRGIGHLRLHETDRLAALTREINALGGNVVEEETALHITPAPLHAGVFHTYDDHRLATAGAVLGLVVQGIEIENIATTRKTLPDFPGLWSSLLV</sequence>
<comment type="similarity">
    <text evidence="2">Belongs to the EPSP synthase family.</text>
</comment>
<keyword evidence="6" id="KW-0808">Transferase</keyword>
<dbReference type="InterPro" id="IPR036968">
    <property type="entry name" value="Enolpyruvate_Tfrase_sf"/>
</dbReference>
<evidence type="ECO:0000256" key="7">
    <source>
        <dbReference type="ARBA" id="ARBA00023141"/>
    </source>
</evidence>
<dbReference type="EMBL" id="JNSK01000122">
    <property type="protein sequence ID" value="KGA14649.1"/>
    <property type="molecule type" value="Genomic_DNA"/>
</dbReference>
<dbReference type="GO" id="GO:0008652">
    <property type="term" value="P:amino acid biosynthetic process"/>
    <property type="evidence" value="ECO:0007669"/>
    <property type="project" value="UniProtKB-KW"/>
</dbReference>
<protein>
    <recommendedName>
        <fullName evidence="3">3-phosphoshikimate 1-carboxyvinyltransferase</fullName>
        <ecNumber evidence="3">2.5.1.19</ecNumber>
    </recommendedName>
</protein>
<evidence type="ECO:0000256" key="8">
    <source>
        <dbReference type="ARBA" id="ARBA00044633"/>
    </source>
</evidence>
<dbReference type="CDD" id="cd01556">
    <property type="entry name" value="EPSP_synthase"/>
    <property type="match status" value="1"/>
</dbReference>
<dbReference type="GO" id="GO:0003866">
    <property type="term" value="F:3-phosphoshikimate 1-carboxyvinyltransferase activity"/>
    <property type="evidence" value="ECO:0007669"/>
    <property type="project" value="UniProtKB-EC"/>
</dbReference>
<dbReference type="GO" id="GO:0009423">
    <property type="term" value="P:chorismate biosynthetic process"/>
    <property type="evidence" value="ECO:0007669"/>
    <property type="project" value="UniProtKB-UniPathway"/>
</dbReference>
<dbReference type="FunFam" id="3.65.10.10:FF:000011">
    <property type="entry name" value="3-phosphoshikimate 1-carboxyvinyltransferase"/>
    <property type="match status" value="1"/>
</dbReference>
<dbReference type="NCBIfam" id="TIGR01356">
    <property type="entry name" value="aroA"/>
    <property type="match status" value="1"/>
</dbReference>
<dbReference type="GO" id="GO:0009073">
    <property type="term" value="P:aromatic amino acid family biosynthetic process"/>
    <property type="evidence" value="ECO:0007669"/>
    <property type="project" value="UniProtKB-KW"/>
</dbReference>
<dbReference type="InterPro" id="IPR013792">
    <property type="entry name" value="RNA3'P_cycl/enolpyr_Trfase_a/b"/>
</dbReference>
<dbReference type="Gene3D" id="3.65.10.10">
    <property type="entry name" value="Enolpyruvate transferase domain"/>
    <property type="match status" value="2"/>
</dbReference>
<keyword evidence="4" id="KW-0963">Cytoplasm</keyword>
<dbReference type="PROSITE" id="PS00104">
    <property type="entry name" value="EPSP_SYNTHASE_1"/>
    <property type="match status" value="1"/>
</dbReference>
<dbReference type="PANTHER" id="PTHR21090">
    <property type="entry name" value="AROM/DEHYDROQUINATE SYNTHASE"/>
    <property type="match status" value="1"/>
</dbReference>
<dbReference type="EC" id="2.5.1.19" evidence="3"/>
<evidence type="ECO:0000256" key="3">
    <source>
        <dbReference type="ARBA" id="ARBA00012450"/>
    </source>
</evidence>
<dbReference type="InterPro" id="IPR006264">
    <property type="entry name" value="EPSP_synthase"/>
</dbReference>
<dbReference type="UniPathway" id="UPA00053">
    <property type="reaction ID" value="UER00089"/>
</dbReference>
<organism evidence="10">
    <name type="scientific">freshwater metagenome</name>
    <dbReference type="NCBI Taxonomy" id="449393"/>
    <lineage>
        <taxon>unclassified sequences</taxon>
        <taxon>metagenomes</taxon>
        <taxon>ecological metagenomes</taxon>
    </lineage>
</organism>
<comment type="pathway">
    <text evidence="1">Metabolic intermediate biosynthesis; chorismate biosynthesis; chorismate from D-erythrose 4-phosphate and phosphoenolpyruvate: step 6/7.</text>
</comment>
<dbReference type="PIRSF" id="PIRSF000505">
    <property type="entry name" value="EPSPS"/>
    <property type="match status" value="1"/>
</dbReference>
<dbReference type="Pfam" id="PF00275">
    <property type="entry name" value="EPSP_synthase"/>
    <property type="match status" value="1"/>
</dbReference>
<evidence type="ECO:0000259" key="9">
    <source>
        <dbReference type="Pfam" id="PF00275"/>
    </source>
</evidence>
<evidence type="ECO:0000256" key="2">
    <source>
        <dbReference type="ARBA" id="ARBA00009948"/>
    </source>
</evidence>
<comment type="caution">
    <text evidence="10">The sequence shown here is derived from an EMBL/GenBank/DDBJ whole genome shotgun (WGS) entry which is preliminary data.</text>
</comment>
<gene>
    <name evidence="10" type="ORF">GM50_19285</name>
</gene>
<dbReference type="AlphaFoldDB" id="A0A094PY18"/>
<reference evidence="10" key="1">
    <citation type="submission" date="2014-05" db="EMBL/GenBank/DDBJ databases">
        <title>Key roles for freshwater Actinobacteria revealed by deep metagenomic sequencing.</title>
        <authorList>
            <person name="Ghai R."/>
            <person name="Mizuno C.M."/>
            <person name="Picazo A."/>
            <person name="Camacho A."/>
            <person name="Rodriguez-Valera F."/>
        </authorList>
    </citation>
    <scope>NUCLEOTIDE SEQUENCE</scope>
</reference>
<dbReference type="HAMAP" id="MF_00210">
    <property type="entry name" value="EPSP_synth"/>
    <property type="match status" value="1"/>
</dbReference>
<comment type="catalytic activity">
    <reaction evidence="8">
        <text>3-phosphoshikimate + phosphoenolpyruvate = 5-O-(1-carboxyvinyl)-3-phosphoshikimate + phosphate</text>
        <dbReference type="Rhea" id="RHEA:21256"/>
        <dbReference type="ChEBI" id="CHEBI:43474"/>
        <dbReference type="ChEBI" id="CHEBI:57701"/>
        <dbReference type="ChEBI" id="CHEBI:58702"/>
        <dbReference type="ChEBI" id="CHEBI:145989"/>
        <dbReference type="EC" id="2.5.1.19"/>
    </reaction>
    <physiologicalReaction direction="left-to-right" evidence="8">
        <dbReference type="Rhea" id="RHEA:21257"/>
    </physiologicalReaction>
</comment>
<name>A0A094PY18_9ZZZZ</name>
<evidence type="ECO:0000256" key="1">
    <source>
        <dbReference type="ARBA" id="ARBA00004811"/>
    </source>
</evidence>
<evidence type="ECO:0000256" key="4">
    <source>
        <dbReference type="ARBA" id="ARBA00022490"/>
    </source>
</evidence>
<dbReference type="SUPFAM" id="SSF55205">
    <property type="entry name" value="EPT/RTPC-like"/>
    <property type="match status" value="1"/>
</dbReference>
<proteinExistence type="inferred from homology"/>